<dbReference type="Pfam" id="PF16344">
    <property type="entry name" value="FecR_C"/>
    <property type="match status" value="1"/>
</dbReference>
<feature type="domain" description="Protein FecR C-terminal" evidence="2">
    <location>
        <begin position="117"/>
        <end position="184"/>
    </location>
</feature>
<protein>
    <recommendedName>
        <fullName evidence="2">Protein FecR C-terminal domain-containing protein</fullName>
    </recommendedName>
</protein>
<dbReference type="EMBL" id="FNUV01000007">
    <property type="protein sequence ID" value="SEG04300.1"/>
    <property type="molecule type" value="Genomic_DNA"/>
</dbReference>
<evidence type="ECO:0000313" key="3">
    <source>
        <dbReference type="EMBL" id="SEG04300.1"/>
    </source>
</evidence>
<accession>A0A1H5WYY7</accession>
<dbReference type="Proteomes" id="UP000236735">
    <property type="component" value="Unassembled WGS sequence"/>
</dbReference>
<dbReference type="RefSeq" id="WP_091769380.1">
    <property type="nucleotide sequence ID" value="NZ_FNUV01000007.1"/>
</dbReference>
<reference evidence="3 4" key="1">
    <citation type="submission" date="2016-10" db="EMBL/GenBank/DDBJ databases">
        <authorList>
            <person name="de Groot N.N."/>
        </authorList>
    </citation>
    <scope>NUCLEOTIDE SEQUENCE [LARGE SCALE GENOMIC DNA]</scope>
    <source>
        <strain evidence="3 4">AR32</strain>
    </source>
</reference>
<feature type="transmembrane region" description="Helical" evidence="1">
    <location>
        <begin position="55"/>
        <end position="76"/>
    </location>
</feature>
<dbReference type="AlphaFoldDB" id="A0A1H5WYY7"/>
<sequence length="185" mass="21362">MKRDEEIRMLLHPEEYTDEQLDKMLDETNATIPDVNEEWNRFQTQHITPKHSRSWMQAAAIFAGVLMLSGIAYATIQMAGSSNNKQETVKQEANAVMVSQQTITEATNDSTTLKPVVFEDAELGTILNEIATFNQLETVYKKEASKHIRLYFTWDKTSSIDDIIDTFNKFERIHMTREDKKLIVE</sequence>
<organism evidence="3 4">
    <name type="scientific">Xylanibacter ruminicola</name>
    <name type="common">Prevotella ruminicola</name>
    <dbReference type="NCBI Taxonomy" id="839"/>
    <lineage>
        <taxon>Bacteria</taxon>
        <taxon>Pseudomonadati</taxon>
        <taxon>Bacteroidota</taxon>
        <taxon>Bacteroidia</taxon>
        <taxon>Bacteroidales</taxon>
        <taxon>Prevotellaceae</taxon>
        <taxon>Xylanibacter</taxon>
    </lineage>
</organism>
<evidence type="ECO:0000259" key="2">
    <source>
        <dbReference type="Pfam" id="PF16344"/>
    </source>
</evidence>
<dbReference type="InterPro" id="IPR032508">
    <property type="entry name" value="FecR_C"/>
</dbReference>
<keyword evidence="1" id="KW-0472">Membrane</keyword>
<keyword evidence="1" id="KW-0812">Transmembrane</keyword>
<evidence type="ECO:0000256" key="1">
    <source>
        <dbReference type="SAM" id="Phobius"/>
    </source>
</evidence>
<keyword evidence="1" id="KW-1133">Transmembrane helix</keyword>
<dbReference type="Gene3D" id="3.55.50.30">
    <property type="match status" value="1"/>
</dbReference>
<evidence type="ECO:0000313" key="4">
    <source>
        <dbReference type="Proteomes" id="UP000236735"/>
    </source>
</evidence>
<proteinExistence type="predicted"/>
<gene>
    <name evidence="3" type="ORF">SAMN05216354_2565</name>
</gene>
<name>A0A1H5WYY7_XYLRU</name>